<keyword evidence="11" id="KW-0275">Fatty acid biosynthesis</keyword>
<dbReference type="InterPro" id="IPR002076">
    <property type="entry name" value="ELO_fam"/>
</dbReference>
<dbReference type="Pfam" id="PF00620">
    <property type="entry name" value="RhoGAP"/>
    <property type="match status" value="1"/>
</dbReference>
<feature type="domain" description="DEP" evidence="14">
    <location>
        <begin position="280"/>
        <end position="364"/>
    </location>
</feature>
<evidence type="ECO:0000256" key="5">
    <source>
        <dbReference type="ARBA" id="ARBA00022679"/>
    </source>
</evidence>
<dbReference type="SUPFAM" id="SSF46785">
    <property type="entry name" value="Winged helix' DNA-binding domain"/>
    <property type="match status" value="1"/>
</dbReference>
<dbReference type="Pfam" id="PF00610">
    <property type="entry name" value="DEP"/>
    <property type="match status" value="1"/>
</dbReference>
<dbReference type="GO" id="GO:0035556">
    <property type="term" value="P:intracellular signal transduction"/>
    <property type="evidence" value="ECO:0007669"/>
    <property type="project" value="InterPro"/>
</dbReference>
<evidence type="ECO:0000256" key="8">
    <source>
        <dbReference type="ARBA" id="ARBA00022989"/>
    </source>
</evidence>
<dbReference type="InterPro" id="IPR000198">
    <property type="entry name" value="RhoGAP_dom"/>
</dbReference>
<dbReference type="EC" id="2.3.1.199" evidence="2"/>
<organism evidence="16 17">
    <name type="scientific">Hemibagrus guttatus</name>
    <dbReference type="NCBI Taxonomy" id="175788"/>
    <lineage>
        <taxon>Eukaryota</taxon>
        <taxon>Metazoa</taxon>
        <taxon>Chordata</taxon>
        <taxon>Craniata</taxon>
        <taxon>Vertebrata</taxon>
        <taxon>Euteleostomi</taxon>
        <taxon>Actinopterygii</taxon>
        <taxon>Neopterygii</taxon>
        <taxon>Teleostei</taxon>
        <taxon>Ostariophysi</taxon>
        <taxon>Siluriformes</taxon>
        <taxon>Bagridae</taxon>
        <taxon>Hemibagrus</taxon>
    </lineage>
</organism>
<feature type="domain" description="Rho-GAP" evidence="15">
    <location>
        <begin position="459"/>
        <end position="651"/>
    </location>
</feature>
<evidence type="ECO:0000256" key="2">
    <source>
        <dbReference type="ARBA" id="ARBA00012307"/>
    </source>
</evidence>
<evidence type="ECO:0000256" key="9">
    <source>
        <dbReference type="ARBA" id="ARBA00023098"/>
    </source>
</evidence>
<evidence type="ECO:0000259" key="15">
    <source>
        <dbReference type="PROSITE" id="PS50238"/>
    </source>
</evidence>
<dbReference type="PANTHER" id="PTHR16206:SF11">
    <property type="entry name" value="DEP DOMAIN-CONTAINING PROTEIN 1B"/>
    <property type="match status" value="1"/>
</dbReference>
<feature type="region of interest" description="Disordered" evidence="12">
    <location>
        <begin position="743"/>
        <end position="780"/>
    </location>
</feature>
<keyword evidence="3" id="KW-0343">GTPase activation</keyword>
<keyword evidence="8 13" id="KW-1133">Transmembrane helix</keyword>
<feature type="transmembrane region" description="Helical" evidence="13">
    <location>
        <begin position="225"/>
        <end position="250"/>
    </location>
</feature>
<evidence type="ECO:0000313" key="17">
    <source>
        <dbReference type="Proteomes" id="UP001274896"/>
    </source>
</evidence>
<comment type="subcellular location">
    <subcellularLocation>
        <location evidence="1">Membrane</location>
        <topology evidence="1">Multi-pass membrane protein</topology>
    </subcellularLocation>
</comment>
<dbReference type="PROSITE" id="PS50186">
    <property type="entry name" value="DEP"/>
    <property type="match status" value="1"/>
</dbReference>
<evidence type="ECO:0000256" key="4">
    <source>
        <dbReference type="ARBA" id="ARBA00022516"/>
    </source>
</evidence>
<evidence type="ECO:0000256" key="6">
    <source>
        <dbReference type="ARBA" id="ARBA00022692"/>
    </source>
</evidence>
<dbReference type="InterPro" id="IPR036388">
    <property type="entry name" value="WH-like_DNA-bd_sf"/>
</dbReference>
<name>A0AAE0QJN1_9TELE</name>
<dbReference type="PANTHER" id="PTHR16206">
    <property type="entry name" value="DEP DOMAIN-CONTAINING"/>
    <property type="match status" value="1"/>
</dbReference>
<reference evidence="16" key="1">
    <citation type="submission" date="2023-06" db="EMBL/GenBank/DDBJ databases">
        <title>Male Hemibagrus guttatus genome.</title>
        <authorList>
            <person name="Bian C."/>
        </authorList>
    </citation>
    <scope>NUCLEOTIDE SEQUENCE</scope>
    <source>
        <strain evidence="16">Male_cb2023</strain>
        <tissue evidence="16">Muscle</tissue>
    </source>
</reference>
<dbReference type="FunFam" id="1.10.10.10:FF:000182">
    <property type="entry name" value="DEP domain-containing protein 1B isoform 1"/>
    <property type="match status" value="1"/>
</dbReference>
<feature type="transmembrane region" description="Helical" evidence="13">
    <location>
        <begin position="26"/>
        <end position="47"/>
    </location>
</feature>
<dbReference type="Pfam" id="PF01151">
    <property type="entry name" value="ELO"/>
    <property type="match status" value="1"/>
</dbReference>
<feature type="transmembrane region" description="Helical" evidence="13">
    <location>
        <begin position="109"/>
        <end position="127"/>
    </location>
</feature>
<keyword evidence="7" id="KW-0276">Fatty acid metabolism</keyword>
<dbReference type="Proteomes" id="UP001274896">
    <property type="component" value="Unassembled WGS sequence"/>
</dbReference>
<proteinExistence type="predicted"/>
<keyword evidence="4" id="KW-0444">Lipid biosynthesis</keyword>
<accession>A0AAE0QJN1</accession>
<dbReference type="AlphaFoldDB" id="A0AAE0QJN1"/>
<evidence type="ECO:0000313" key="16">
    <source>
        <dbReference type="EMBL" id="KAK3521857.1"/>
    </source>
</evidence>
<gene>
    <name evidence="16" type="ORF">QTP70_018588</name>
</gene>
<dbReference type="SMART" id="SM00049">
    <property type="entry name" value="DEP"/>
    <property type="match status" value="1"/>
</dbReference>
<dbReference type="InterPro" id="IPR030457">
    <property type="entry name" value="ELO_CS"/>
</dbReference>
<dbReference type="GO" id="GO:0005096">
    <property type="term" value="F:GTPase activator activity"/>
    <property type="evidence" value="ECO:0007669"/>
    <property type="project" value="UniProtKB-KW"/>
</dbReference>
<comment type="caution">
    <text evidence="16">The sequence shown here is derived from an EMBL/GenBank/DDBJ whole genome shotgun (WGS) entry which is preliminary data.</text>
</comment>
<dbReference type="Gene3D" id="1.10.555.10">
    <property type="entry name" value="Rho GTPase activation protein"/>
    <property type="match status" value="1"/>
</dbReference>
<keyword evidence="9" id="KW-0443">Lipid metabolism</keyword>
<evidence type="ECO:0000256" key="11">
    <source>
        <dbReference type="ARBA" id="ARBA00023160"/>
    </source>
</evidence>
<protein>
    <recommendedName>
        <fullName evidence="2">very-long-chain 3-oxoacyl-CoA synthase</fullName>
        <ecNumber evidence="2">2.3.1.199</ecNumber>
    </recommendedName>
</protein>
<feature type="transmembrane region" description="Helical" evidence="13">
    <location>
        <begin position="201"/>
        <end position="219"/>
    </location>
</feature>
<dbReference type="GO" id="GO:0006633">
    <property type="term" value="P:fatty acid biosynthetic process"/>
    <property type="evidence" value="ECO:0007669"/>
    <property type="project" value="UniProtKB-KW"/>
</dbReference>
<dbReference type="Gene3D" id="1.10.10.10">
    <property type="entry name" value="Winged helix-like DNA-binding domain superfamily/Winged helix DNA-binding domain"/>
    <property type="match status" value="1"/>
</dbReference>
<dbReference type="InterPro" id="IPR036390">
    <property type="entry name" value="WH_DNA-bd_sf"/>
</dbReference>
<evidence type="ECO:0000256" key="3">
    <source>
        <dbReference type="ARBA" id="ARBA00022468"/>
    </source>
</evidence>
<feature type="transmembrane region" description="Helical" evidence="13">
    <location>
        <begin position="59"/>
        <end position="78"/>
    </location>
</feature>
<evidence type="ECO:0000256" key="13">
    <source>
        <dbReference type="SAM" id="Phobius"/>
    </source>
</evidence>
<evidence type="ECO:0000256" key="12">
    <source>
        <dbReference type="SAM" id="MobiDB-lite"/>
    </source>
</evidence>
<keyword evidence="6 13" id="KW-0812">Transmembrane</keyword>
<feature type="compositionally biased region" description="Low complexity" evidence="12">
    <location>
        <begin position="743"/>
        <end position="752"/>
    </location>
</feature>
<dbReference type="CDD" id="cd04405">
    <property type="entry name" value="RhoGAP_BRCC3-like"/>
    <property type="match status" value="1"/>
</dbReference>
<dbReference type="EMBL" id="JAUCMX010000015">
    <property type="protein sequence ID" value="KAK3521857.1"/>
    <property type="molecule type" value="Genomic_DNA"/>
</dbReference>
<dbReference type="InterPro" id="IPR008936">
    <property type="entry name" value="Rho_GTPase_activation_prot"/>
</dbReference>
<sequence>MAVVVNPGLDRSDPRVEDWLLMSSPFPQTMIILFYIYFVTALGPRLMENRKPFDLKRPMIIYNFSIVAFSLYMIYEFLMSGWANGYSYRCDLVDYSSSPQALRMAWTCWLYYFSKFIEMLDTIFFVLRKKNSQVTFLHVYHHSIMPFTWWFGVKFAPGGLGTFHALLNCGVHVVMYTYYALSAMGPAYQKFLWWKKYMTTIQLVQFVMVTAHALGQFFFMKECPYQFPVFLYIIGLYGLIFLLLFLNFYYHAYTKEMNGTMIGPGPYRATKLWNETITLFRGGMPLRRHWAHFRSYDNSFTGSEAVNYLHELLKRNQNFGPEVTRYQSLQLLRKFLKNHVIEDVKGRFGKEDFDDNGRLYRFPTQSPLKPVPQRIPLVQMGFVPQTLQWDDCDETPAPSIIPMKPLVLNSETWNKRHSIAIGEVPECKLIRRRDVTPKHVDQIWKSMTLNHLQSVLGLQSLDGVLDAKLLSPKNIVYNVFSVNKQGIVVLKNKAEDLPHWVVSAMKCLANWPNGNESNQPMYPGFERDVFRTVAEHFQKLKEPLLTFHLYEIFVSILGLLPRQQTVVEALQVSCLLLPPANRRKLQLLMRLMTKACNNKQLPPLNDTIGTRTLMVQTFSRCILCSSDEVDLDELLATKLVNFMIDNHKNVLKIPAELQRLVQEHLSHLRRAQIKYAGADTDSTRESPAHTFCRQISKQEFEEQRVTGSQGAIVELLEGIIHDKAMHIKDKKKKLKQSLQRVLGSSLGPLPGGACPEHLPRETSRRHPKQMPESPQQPPFDVEEQRLYSELLPGDRAPYPISKGVPCHPTAEAHFSRLYPGSYPFSHDPELMAIAAASLGLLVCLSCLRSPPSQPGSIGLLLQLDGIPYFQCPPLCSGIAAATGTRDLTATAPDGCVNNGGGEHGPLRLNVPNLPRDLVETLPEFQRSYPDIYCSRFPTPESEAAVFPERPQKLKAQLTFFTLKKKSLQPFQRSWSFRA</sequence>
<dbReference type="GO" id="GO:0009922">
    <property type="term" value="F:fatty acid elongase activity"/>
    <property type="evidence" value="ECO:0007669"/>
    <property type="project" value="UniProtKB-EC"/>
</dbReference>
<keyword evidence="10 13" id="KW-0472">Membrane</keyword>
<dbReference type="PROSITE" id="PS01188">
    <property type="entry name" value="ELO"/>
    <property type="match status" value="1"/>
</dbReference>
<keyword evidence="5" id="KW-0808">Transferase</keyword>
<dbReference type="GO" id="GO:0016020">
    <property type="term" value="C:membrane"/>
    <property type="evidence" value="ECO:0007669"/>
    <property type="project" value="UniProtKB-SubCell"/>
</dbReference>
<evidence type="ECO:0000256" key="7">
    <source>
        <dbReference type="ARBA" id="ARBA00022832"/>
    </source>
</evidence>
<dbReference type="PROSITE" id="PS50238">
    <property type="entry name" value="RHOGAP"/>
    <property type="match status" value="1"/>
</dbReference>
<keyword evidence="17" id="KW-1185">Reference proteome</keyword>
<evidence type="ECO:0000259" key="14">
    <source>
        <dbReference type="PROSITE" id="PS50186"/>
    </source>
</evidence>
<dbReference type="InterPro" id="IPR000591">
    <property type="entry name" value="DEP_dom"/>
</dbReference>
<feature type="transmembrane region" description="Helical" evidence="13">
    <location>
        <begin position="134"/>
        <end position="151"/>
    </location>
</feature>
<evidence type="ECO:0000256" key="10">
    <source>
        <dbReference type="ARBA" id="ARBA00023136"/>
    </source>
</evidence>
<dbReference type="SUPFAM" id="SSF48350">
    <property type="entry name" value="GTPase activation domain, GAP"/>
    <property type="match status" value="1"/>
</dbReference>
<evidence type="ECO:0000256" key="1">
    <source>
        <dbReference type="ARBA" id="ARBA00004141"/>
    </source>
</evidence>